<keyword evidence="2" id="KW-0378">Hydrolase</keyword>
<dbReference type="EMBL" id="CP042582">
    <property type="protein sequence ID" value="QEX22393.1"/>
    <property type="molecule type" value="Genomic_DNA"/>
</dbReference>
<dbReference type="Pfam" id="PF00857">
    <property type="entry name" value="Isochorismatase"/>
    <property type="match status" value="1"/>
</dbReference>
<proteinExistence type="predicted"/>
<keyword evidence="3" id="KW-1185">Reference proteome</keyword>
<reference evidence="2 3" key="1">
    <citation type="submission" date="2019-08" db="EMBL/GenBank/DDBJ databases">
        <title>Hyperibacter terrae gen. nov., sp. nov. and Hyperibacter viscosus sp. nov., two new members in the family Rhodospirillaceae isolated from the rhizosphere of Hypericum perforatum.</title>
        <authorList>
            <person name="Noviana Z."/>
        </authorList>
    </citation>
    <scope>NUCLEOTIDE SEQUENCE [LARGE SCALE GENOMIC DNA]</scope>
    <source>
        <strain evidence="2 3">R5959</strain>
    </source>
</reference>
<dbReference type="PANTHER" id="PTHR14119:SF3">
    <property type="entry name" value="ISOCHORISMATASE DOMAIN-CONTAINING PROTEIN 2"/>
    <property type="match status" value="1"/>
</dbReference>
<name>A0A5J6MZX2_9PROT</name>
<dbReference type="SUPFAM" id="SSF52499">
    <property type="entry name" value="Isochorismatase-like hydrolases"/>
    <property type="match status" value="1"/>
</dbReference>
<protein>
    <submittedName>
        <fullName evidence="2">Hydrolase</fullName>
    </submittedName>
</protein>
<dbReference type="Proteomes" id="UP000325797">
    <property type="component" value="Chromosome"/>
</dbReference>
<dbReference type="PANTHER" id="PTHR14119">
    <property type="entry name" value="HYDROLASE"/>
    <property type="match status" value="1"/>
</dbReference>
<accession>A0A5J6MZX2</accession>
<organism evidence="2 3">
    <name type="scientific">Hypericibacter adhaerens</name>
    <dbReference type="NCBI Taxonomy" id="2602016"/>
    <lineage>
        <taxon>Bacteria</taxon>
        <taxon>Pseudomonadati</taxon>
        <taxon>Pseudomonadota</taxon>
        <taxon>Alphaproteobacteria</taxon>
        <taxon>Rhodospirillales</taxon>
        <taxon>Dongiaceae</taxon>
        <taxon>Hypericibacter</taxon>
    </lineage>
</organism>
<evidence type="ECO:0000313" key="2">
    <source>
        <dbReference type="EMBL" id="QEX22393.1"/>
    </source>
</evidence>
<sequence length="191" mass="20691">MPGAEFTMLVQRERACLLIIDMQERLLPAMAGLEPLLHQAGILIRAAKRLDLPILVSEQYPKGLGPTDPALRGLLGNEVSPLPKTHFSCADDPGLKAELLALAEQGRDQAVILGVEAHVCVLQTALGLPQLGLAPFVVADAVASRRPESRQLALDRMARDGVEIVTTEMMLFEWLGQAGTPEFKELSALIR</sequence>
<dbReference type="InterPro" id="IPR036380">
    <property type="entry name" value="Isochorismatase-like_sf"/>
</dbReference>
<gene>
    <name evidence="2" type="ORF">FRZ61_23230</name>
</gene>
<evidence type="ECO:0000313" key="3">
    <source>
        <dbReference type="Proteomes" id="UP000325797"/>
    </source>
</evidence>
<dbReference type="CDD" id="cd01012">
    <property type="entry name" value="YcaC_related"/>
    <property type="match status" value="1"/>
</dbReference>
<dbReference type="GO" id="GO:0016787">
    <property type="term" value="F:hydrolase activity"/>
    <property type="evidence" value="ECO:0007669"/>
    <property type="project" value="UniProtKB-KW"/>
</dbReference>
<dbReference type="Gene3D" id="3.40.50.850">
    <property type="entry name" value="Isochorismatase-like"/>
    <property type="match status" value="1"/>
</dbReference>
<dbReference type="InterPro" id="IPR050993">
    <property type="entry name" value="Isochorismatase_domain"/>
</dbReference>
<evidence type="ECO:0000259" key="1">
    <source>
        <dbReference type="Pfam" id="PF00857"/>
    </source>
</evidence>
<dbReference type="AlphaFoldDB" id="A0A5J6MZX2"/>
<feature type="domain" description="Isochorismatase-like" evidence="1">
    <location>
        <begin position="16"/>
        <end position="168"/>
    </location>
</feature>
<dbReference type="InterPro" id="IPR000868">
    <property type="entry name" value="Isochorismatase-like_dom"/>
</dbReference>
<dbReference type="KEGG" id="hadh:FRZ61_23230"/>